<feature type="non-terminal residue" evidence="5">
    <location>
        <position position="127"/>
    </location>
</feature>
<protein>
    <submittedName>
        <fullName evidence="5">Iron ABC superfamily ATP binding cassette transporter, binding protein</fullName>
    </submittedName>
</protein>
<proteinExistence type="predicted"/>
<evidence type="ECO:0000256" key="1">
    <source>
        <dbReference type="ARBA" id="ARBA00004196"/>
    </source>
</evidence>
<comment type="subcellular location">
    <subcellularLocation>
        <location evidence="1">Cell envelope</location>
    </subcellularLocation>
</comment>
<organism evidence="5">
    <name type="scientific">human gut metagenome</name>
    <dbReference type="NCBI Taxonomy" id="408170"/>
    <lineage>
        <taxon>unclassified sequences</taxon>
        <taxon>metagenomes</taxon>
        <taxon>organismal metagenomes</taxon>
    </lineage>
</organism>
<evidence type="ECO:0000256" key="3">
    <source>
        <dbReference type="ARBA" id="ARBA00022723"/>
    </source>
</evidence>
<dbReference type="InterPro" id="IPR006128">
    <property type="entry name" value="Lipoprotein_PsaA-like"/>
</dbReference>
<dbReference type="PANTHER" id="PTHR42953">
    <property type="entry name" value="HIGH-AFFINITY ZINC UPTAKE SYSTEM PROTEIN ZNUA-RELATED"/>
    <property type="match status" value="1"/>
</dbReference>
<gene>
    <name evidence="5" type="ORF">Q604_UNBC07603G0001</name>
</gene>
<evidence type="ECO:0000313" key="5">
    <source>
        <dbReference type="EMBL" id="ETJ38265.1"/>
    </source>
</evidence>
<keyword evidence="2" id="KW-0813">Transport</keyword>
<dbReference type="InterPro" id="IPR050492">
    <property type="entry name" value="Bact_metal-bind_prot9"/>
</dbReference>
<accession>W1Y9A6</accession>
<name>W1Y9A6_9ZZZZ</name>
<evidence type="ECO:0000256" key="4">
    <source>
        <dbReference type="ARBA" id="ARBA00022729"/>
    </source>
</evidence>
<keyword evidence="4" id="KW-0732">Signal</keyword>
<reference evidence="5" key="1">
    <citation type="submission" date="2013-12" db="EMBL/GenBank/DDBJ databases">
        <title>A Varibaculum cambriense genome reconstructed from a premature infant gut community with otherwise low bacterial novelty that shifts toward anaerobic metabolism during the third week of life.</title>
        <authorList>
            <person name="Brown C.T."/>
            <person name="Sharon I."/>
            <person name="Thomas B.C."/>
            <person name="Castelle C.J."/>
            <person name="Morowitz M.J."/>
            <person name="Banfield J.F."/>
        </authorList>
    </citation>
    <scope>NUCLEOTIDE SEQUENCE</scope>
</reference>
<sequence>SKLDPDHAKDYKSNGDTYKEKLQKVTDDMTHQLSALPRNERALVSCEGAFSYLARDTDLTEKYLWAVNANQEGTPKQIASAIDFVRKNKVPAVFCESTVSLKPMKQVVNSTGAKFGGTLYVDSLSKA</sequence>
<dbReference type="GO" id="GO:0030001">
    <property type="term" value="P:metal ion transport"/>
    <property type="evidence" value="ECO:0007669"/>
    <property type="project" value="InterPro"/>
</dbReference>
<dbReference type="AlphaFoldDB" id="W1Y9A6"/>
<dbReference type="PANTHER" id="PTHR42953:SF1">
    <property type="entry name" value="METAL-BINDING PROTEIN HI_0362-RELATED"/>
    <property type="match status" value="1"/>
</dbReference>
<dbReference type="GO" id="GO:0030313">
    <property type="term" value="C:cell envelope"/>
    <property type="evidence" value="ECO:0007669"/>
    <property type="project" value="UniProtKB-SubCell"/>
</dbReference>
<dbReference type="InterPro" id="IPR006127">
    <property type="entry name" value="ZnuA-like"/>
</dbReference>
<comment type="caution">
    <text evidence="5">The sequence shown here is derived from an EMBL/GenBank/DDBJ whole genome shotgun (WGS) entry which is preliminary data.</text>
</comment>
<feature type="non-terminal residue" evidence="5">
    <location>
        <position position="1"/>
    </location>
</feature>
<dbReference type="PRINTS" id="PR00690">
    <property type="entry name" value="ADHESNFAMILY"/>
</dbReference>
<dbReference type="GO" id="GO:0046872">
    <property type="term" value="F:metal ion binding"/>
    <property type="evidence" value="ECO:0007669"/>
    <property type="project" value="UniProtKB-KW"/>
</dbReference>
<dbReference type="EMBL" id="AZMM01007603">
    <property type="protein sequence ID" value="ETJ38265.1"/>
    <property type="molecule type" value="Genomic_DNA"/>
</dbReference>
<dbReference type="SUPFAM" id="SSF53807">
    <property type="entry name" value="Helical backbone' metal receptor"/>
    <property type="match status" value="1"/>
</dbReference>
<dbReference type="Gene3D" id="3.40.50.1980">
    <property type="entry name" value="Nitrogenase molybdenum iron protein domain"/>
    <property type="match status" value="1"/>
</dbReference>
<dbReference type="Pfam" id="PF01297">
    <property type="entry name" value="ZnuA"/>
    <property type="match status" value="1"/>
</dbReference>
<keyword evidence="3" id="KW-0479">Metal-binding</keyword>
<evidence type="ECO:0000256" key="2">
    <source>
        <dbReference type="ARBA" id="ARBA00022448"/>
    </source>
</evidence>
<dbReference type="GO" id="GO:0007155">
    <property type="term" value="P:cell adhesion"/>
    <property type="evidence" value="ECO:0007669"/>
    <property type="project" value="InterPro"/>
</dbReference>